<feature type="signal peptide" evidence="7">
    <location>
        <begin position="1"/>
        <end position="38"/>
    </location>
</feature>
<evidence type="ECO:0000256" key="4">
    <source>
        <dbReference type="ARBA" id="ARBA00023139"/>
    </source>
</evidence>
<organism evidence="8 9">
    <name type="scientific">Bordetella pseudohinzii</name>
    <dbReference type="NCBI Taxonomy" id="1331258"/>
    <lineage>
        <taxon>Bacteria</taxon>
        <taxon>Pseudomonadati</taxon>
        <taxon>Pseudomonadota</taxon>
        <taxon>Betaproteobacteria</taxon>
        <taxon>Burkholderiales</taxon>
        <taxon>Alcaligenaceae</taxon>
        <taxon>Bordetella</taxon>
    </lineage>
</organism>
<dbReference type="SUPFAM" id="SSF53850">
    <property type="entry name" value="Periplasmic binding protein-like II"/>
    <property type="match status" value="1"/>
</dbReference>
<reference evidence="8 9" key="1">
    <citation type="submission" date="2015-09" db="EMBL/GenBank/DDBJ databases">
        <authorList>
            <person name="Jackson K.R."/>
            <person name="Lunt B.L."/>
            <person name="Fisher J.N.B."/>
            <person name="Gardner A.V."/>
            <person name="Bailey M.E."/>
            <person name="Deus L.M."/>
            <person name="Earl A.S."/>
            <person name="Gibby P.D."/>
            <person name="Hartmann K.A."/>
            <person name="Liu J.E."/>
            <person name="Manci A.M."/>
            <person name="Nielsen D.A."/>
            <person name="Solomon M.B."/>
            <person name="Breakwell D.P."/>
            <person name="Burnett S.H."/>
            <person name="Grose J.H."/>
        </authorList>
    </citation>
    <scope>NUCLEOTIDE SEQUENCE [LARGE SCALE GENOMIC DNA]</scope>
    <source>
        <strain evidence="8 9">2789STDY5608636</strain>
    </source>
</reference>
<keyword evidence="4" id="KW-0564">Palmitate</keyword>
<evidence type="ECO:0000256" key="2">
    <source>
        <dbReference type="ARBA" id="ARBA00022729"/>
    </source>
</evidence>
<gene>
    <name evidence="8" type="primary">metQ_1</name>
    <name evidence="8" type="ORF">ERS370011_01042</name>
</gene>
<protein>
    <recommendedName>
        <fullName evidence="6">Lipoprotein</fullName>
    </recommendedName>
</protein>
<evidence type="ECO:0000256" key="5">
    <source>
        <dbReference type="ARBA" id="ARBA00023288"/>
    </source>
</evidence>
<evidence type="ECO:0000313" key="8">
    <source>
        <dbReference type="EMBL" id="CUI53896.1"/>
    </source>
</evidence>
<evidence type="ECO:0000256" key="1">
    <source>
        <dbReference type="ARBA" id="ARBA00004635"/>
    </source>
</evidence>
<evidence type="ECO:0000256" key="3">
    <source>
        <dbReference type="ARBA" id="ARBA00023136"/>
    </source>
</evidence>
<dbReference type="NCBIfam" id="TIGR00363">
    <property type="entry name" value="MetQ/NlpA family lipoprotein"/>
    <property type="match status" value="1"/>
</dbReference>
<dbReference type="Proteomes" id="UP000053096">
    <property type="component" value="Unassembled WGS sequence"/>
</dbReference>
<feature type="chain" id="PRO_5005811120" description="Lipoprotein" evidence="7">
    <location>
        <begin position="39"/>
        <end position="278"/>
    </location>
</feature>
<evidence type="ECO:0000256" key="7">
    <source>
        <dbReference type="SAM" id="SignalP"/>
    </source>
</evidence>
<dbReference type="PANTHER" id="PTHR30429">
    <property type="entry name" value="D-METHIONINE-BINDING LIPOPROTEIN METQ"/>
    <property type="match status" value="1"/>
</dbReference>
<dbReference type="GO" id="GO:0016020">
    <property type="term" value="C:membrane"/>
    <property type="evidence" value="ECO:0007669"/>
    <property type="project" value="UniProtKB-SubCell"/>
</dbReference>
<dbReference type="AlphaFoldDB" id="A0A0M7DJI5"/>
<proteinExistence type="inferred from homology"/>
<evidence type="ECO:0000313" key="9">
    <source>
        <dbReference type="Proteomes" id="UP000053096"/>
    </source>
</evidence>
<accession>A0A0M7DJI5</accession>
<dbReference type="PANTHER" id="PTHR30429:SF1">
    <property type="entry name" value="D-METHIONINE-BINDING LIPOPROTEIN METQ-RELATED"/>
    <property type="match status" value="1"/>
</dbReference>
<dbReference type="Gene3D" id="3.40.190.10">
    <property type="entry name" value="Periplasmic binding protein-like II"/>
    <property type="match status" value="2"/>
</dbReference>
<keyword evidence="2 7" id="KW-0732">Signal</keyword>
<dbReference type="InterPro" id="IPR004872">
    <property type="entry name" value="Lipoprotein_NlpA"/>
</dbReference>
<keyword evidence="5 6" id="KW-0449">Lipoprotein</keyword>
<comment type="similarity">
    <text evidence="6">Belongs to the nlpA lipoprotein family.</text>
</comment>
<dbReference type="PIRSF" id="PIRSF002854">
    <property type="entry name" value="MetQ"/>
    <property type="match status" value="1"/>
</dbReference>
<keyword evidence="3" id="KW-0472">Membrane</keyword>
<comment type="subcellular location">
    <subcellularLocation>
        <location evidence="1">Membrane</location>
        <topology evidence="1">Lipid-anchor</topology>
    </subcellularLocation>
</comment>
<dbReference type="CDD" id="cd13597">
    <property type="entry name" value="PBP2_lipoprotein_Tp32"/>
    <property type="match status" value="1"/>
</dbReference>
<evidence type="ECO:0000256" key="6">
    <source>
        <dbReference type="PIRNR" id="PIRNR002854"/>
    </source>
</evidence>
<sequence length="278" mass="29820">MAFPFSSTGTHRNMSIKFLKSLATLALGAAVLAQPALAQDKPLKIGVTAGPHAQILEVVKQEAAKQGLKLQVIEFTDYVQPNVALAAGDLDANSYQHQPYLDNANADRKYGLVSVAKTVIFPIGIYSKKVKSLDALQNGARIGIPNDPTNGGRALLLLQSKGLIKLRPEAGLKATPIDVVENPKKLRFIELDAAQLPRSLDDTDASAVNTNFALEAGLDPAKDAIAQEAPDSPYANVLAVRGADKDRPEIKKLISIYQSDATKQFILQKYKGAVIAAW</sequence>
<dbReference type="Pfam" id="PF03180">
    <property type="entry name" value="Lipoprotein_9"/>
    <property type="match status" value="1"/>
</dbReference>
<name>A0A0M7DJI5_9BORD</name>
<dbReference type="EMBL" id="CYTV01000002">
    <property type="protein sequence ID" value="CUI53896.1"/>
    <property type="molecule type" value="Genomic_DNA"/>
</dbReference>